<dbReference type="SMART" id="SM01332">
    <property type="entry name" value="Cyclin_C"/>
    <property type="match status" value="1"/>
</dbReference>
<evidence type="ECO:0000256" key="3">
    <source>
        <dbReference type="ARBA" id="ARBA00022618"/>
    </source>
</evidence>
<evidence type="ECO:0000256" key="4">
    <source>
        <dbReference type="ARBA" id="ARBA00023127"/>
    </source>
</evidence>
<dbReference type="CDD" id="cd20543">
    <property type="entry name" value="CYCLIN_AtCycD-like_rpt1"/>
    <property type="match status" value="1"/>
</dbReference>
<proteinExistence type="inferred from homology"/>
<reference evidence="11 12" key="1">
    <citation type="journal article" date="2018" name="Nat. Genet.">
        <title>The Rosa genome provides new insights in the design of modern roses.</title>
        <authorList>
            <person name="Bendahmane M."/>
        </authorList>
    </citation>
    <scope>NUCLEOTIDE SEQUENCE [LARGE SCALE GENOMIC DNA]</scope>
    <source>
        <strain evidence="12">cv. Old Blush</strain>
    </source>
</reference>
<accession>A0A2P6RQ27</accession>
<comment type="subunit">
    <text evidence="2">Interacts with the CDC2 protein kinase to form a serine/threonine kinase holoenzyme complex also known as maturation promoting factor (MPF). The cyclin subunit imparts substrate specificity to the complex.</text>
</comment>
<keyword evidence="3" id="KW-0132">Cell division</keyword>
<feature type="region of interest" description="Disordered" evidence="8">
    <location>
        <begin position="333"/>
        <end position="356"/>
    </location>
</feature>
<dbReference type="PANTHER" id="PTHR10177">
    <property type="entry name" value="CYCLINS"/>
    <property type="match status" value="1"/>
</dbReference>
<feature type="domain" description="Cyclin-like" evidence="9">
    <location>
        <begin position="209"/>
        <end position="291"/>
    </location>
</feature>
<evidence type="ECO:0000259" key="9">
    <source>
        <dbReference type="SMART" id="SM00385"/>
    </source>
</evidence>
<keyword evidence="5" id="KW-0131">Cell cycle</keyword>
<dbReference type="AlphaFoldDB" id="A0A2P6RQ27"/>
<dbReference type="InterPro" id="IPR013763">
    <property type="entry name" value="Cyclin-like_dom"/>
</dbReference>
<evidence type="ECO:0000256" key="5">
    <source>
        <dbReference type="ARBA" id="ARBA00023306"/>
    </source>
</evidence>
<name>A0A2P6RQ27_ROSCH</name>
<sequence>MADSFDCATSNLLCAENSFDEVDFNALDDFGLSPLMPHKNNASQNQDPKFNHNRSKSMVDFPLQSEDRISEMVKRESEHLPSDDYLKRLRSGDLNLSSRREALDWILKARAHYSFGPLSVCLSMNYWDRFLSVYPLPKDKTWAVQLLAVACLSLASKMEETNVPQTVDLQVGDPKYVFEAKTIMRMELLVLSTLKWRMQAYTPCSFIDYFLSKISDDQHAPTSSISRSVQLILSIMRGIDFLEFRPSEIAAAVALCISGEVMQGVDMEKAISCFIHVEKRRVLKCVELIKDLSLISGSANRGSASASSVPQSPVGVLDAACLSYKSDEFTVGSCANSSHSSPDIKRRKPDNPSEKS</sequence>
<dbReference type="InterPro" id="IPR006671">
    <property type="entry name" value="Cyclin_N"/>
</dbReference>
<dbReference type="InterPro" id="IPR036915">
    <property type="entry name" value="Cyclin-like_sf"/>
</dbReference>
<dbReference type="CDD" id="cd20544">
    <property type="entry name" value="CYCLIN_AtCycD-like_rpt2"/>
    <property type="match status" value="1"/>
</dbReference>
<feature type="domain" description="Cyclin-like" evidence="9">
    <location>
        <begin position="104"/>
        <end position="192"/>
    </location>
</feature>
<dbReference type="Gramene" id="PRQ48545">
    <property type="protein sequence ID" value="PRQ48545"/>
    <property type="gene ID" value="RchiOBHm_Chr2g0111911"/>
</dbReference>
<keyword evidence="4 7" id="KW-0195">Cyclin</keyword>
<dbReference type="FunFam" id="1.10.472.10:FF:000040">
    <property type="entry name" value="D6-type cyclin"/>
    <property type="match status" value="1"/>
</dbReference>
<evidence type="ECO:0000256" key="8">
    <source>
        <dbReference type="SAM" id="MobiDB-lite"/>
    </source>
</evidence>
<evidence type="ECO:0000256" key="6">
    <source>
        <dbReference type="ARBA" id="ARBA00032263"/>
    </source>
</evidence>
<dbReference type="InterPro" id="IPR039361">
    <property type="entry name" value="Cyclin"/>
</dbReference>
<protein>
    <recommendedName>
        <fullName evidence="6">B-like cyclin</fullName>
    </recommendedName>
</protein>
<dbReference type="OrthoDB" id="5590282at2759"/>
<evidence type="ECO:0000256" key="2">
    <source>
        <dbReference type="ARBA" id="ARBA00011177"/>
    </source>
</evidence>
<gene>
    <name evidence="11" type="ORF">RchiOBHm_Chr2g0111911</name>
</gene>
<dbReference type="SMART" id="SM00385">
    <property type="entry name" value="CYCLIN"/>
    <property type="match status" value="2"/>
</dbReference>
<dbReference type="Pfam" id="PF00134">
    <property type="entry name" value="Cyclin_N"/>
    <property type="match status" value="1"/>
</dbReference>
<dbReference type="GO" id="GO:0051301">
    <property type="term" value="P:cell division"/>
    <property type="evidence" value="ECO:0007669"/>
    <property type="project" value="UniProtKB-KW"/>
</dbReference>
<organism evidence="11 12">
    <name type="scientific">Rosa chinensis</name>
    <name type="common">China rose</name>
    <dbReference type="NCBI Taxonomy" id="74649"/>
    <lineage>
        <taxon>Eukaryota</taxon>
        <taxon>Viridiplantae</taxon>
        <taxon>Streptophyta</taxon>
        <taxon>Embryophyta</taxon>
        <taxon>Tracheophyta</taxon>
        <taxon>Spermatophyta</taxon>
        <taxon>Magnoliopsida</taxon>
        <taxon>eudicotyledons</taxon>
        <taxon>Gunneridae</taxon>
        <taxon>Pentapetalae</taxon>
        <taxon>rosids</taxon>
        <taxon>fabids</taxon>
        <taxon>Rosales</taxon>
        <taxon>Rosaceae</taxon>
        <taxon>Rosoideae</taxon>
        <taxon>Rosoideae incertae sedis</taxon>
        <taxon>Rosa</taxon>
    </lineage>
</organism>
<evidence type="ECO:0000256" key="7">
    <source>
        <dbReference type="RuleBase" id="RU000383"/>
    </source>
</evidence>
<dbReference type="EMBL" id="PDCK01000040">
    <property type="protein sequence ID" value="PRQ48545.1"/>
    <property type="molecule type" value="Genomic_DNA"/>
</dbReference>
<dbReference type="FunFam" id="1.10.472.10:FF:000034">
    <property type="entry name" value="D2/4-type cyclin"/>
    <property type="match status" value="1"/>
</dbReference>
<evidence type="ECO:0000313" key="11">
    <source>
        <dbReference type="EMBL" id="PRQ48545.1"/>
    </source>
</evidence>
<dbReference type="Proteomes" id="UP000238479">
    <property type="component" value="Chromosome 2"/>
</dbReference>
<dbReference type="InterPro" id="IPR004367">
    <property type="entry name" value="Cyclin_C-dom"/>
</dbReference>
<feature type="domain" description="Cyclin C-terminal" evidence="10">
    <location>
        <begin position="201"/>
        <end position="312"/>
    </location>
</feature>
<comment type="caution">
    <text evidence="11">The sequence shown here is derived from an EMBL/GenBank/DDBJ whole genome shotgun (WGS) entry which is preliminary data.</text>
</comment>
<comment type="similarity">
    <text evidence="1">Belongs to the cyclin family. Cyclin D subfamily.</text>
</comment>
<evidence type="ECO:0000313" key="12">
    <source>
        <dbReference type="Proteomes" id="UP000238479"/>
    </source>
</evidence>
<dbReference type="Gene3D" id="1.10.472.10">
    <property type="entry name" value="Cyclin-like"/>
    <property type="match status" value="2"/>
</dbReference>
<evidence type="ECO:0000256" key="1">
    <source>
        <dbReference type="ARBA" id="ARBA00009065"/>
    </source>
</evidence>
<dbReference type="STRING" id="74649.A0A2P6RQ27"/>
<keyword evidence="12" id="KW-1185">Reference proteome</keyword>
<dbReference type="OMA" id="VCLSMNY"/>
<dbReference type="SUPFAM" id="SSF47954">
    <property type="entry name" value="Cyclin-like"/>
    <property type="match status" value="2"/>
</dbReference>
<evidence type="ECO:0000259" key="10">
    <source>
        <dbReference type="SMART" id="SM01332"/>
    </source>
</evidence>
<dbReference type="Pfam" id="PF02984">
    <property type="entry name" value="Cyclin_C"/>
    <property type="match status" value="1"/>
</dbReference>